<evidence type="ECO:0000313" key="4">
    <source>
        <dbReference type="Proteomes" id="UP000051934"/>
    </source>
</evidence>
<reference evidence="3 4" key="1">
    <citation type="submission" date="2015-10" db="EMBL/GenBank/DDBJ databases">
        <title>Metagenome-Assembled Genomes uncover a global brackish microbiome.</title>
        <authorList>
            <person name="Hugerth L.W."/>
            <person name="Larsson J."/>
            <person name="Alneberg J."/>
            <person name="Lindh M.V."/>
            <person name="Legrand C."/>
            <person name="Pinhassi J."/>
            <person name="Andersson A.F."/>
        </authorList>
    </citation>
    <scope>NUCLEOTIDE SEQUENCE [LARGE SCALE GENOMIC DNA]</scope>
    <source>
        <strain evidence="3">BACL4 MAG-120507-bin80</strain>
    </source>
</reference>
<feature type="transmembrane region" description="Helical" evidence="1">
    <location>
        <begin position="44"/>
        <end position="66"/>
    </location>
</feature>
<dbReference type="EMBL" id="LIBB01000143">
    <property type="protein sequence ID" value="KRO71731.1"/>
    <property type="molecule type" value="Genomic_DNA"/>
</dbReference>
<evidence type="ECO:0000313" key="3">
    <source>
        <dbReference type="EMBL" id="KRO71731.1"/>
    </source>
</evidence>
<gene>
    <name evidence="3" type="ORF">ABR69_04800</name>
</gene>
<dbReference type="AlphaFoldDB" id="A0A0R2SGJ3"/>
<protein>
    <recommendedName>
        <fullName evidence="2">EamA domain-containing protein</fullName>
    </recommendedName>
</protein>
<feature type="transmembrane region" description="Helical" evidence="1">
    <location>
        <begin position="287"/>
        <end position="309"/>
    </location>
</feature>
<comment type="caution">
    <text evidence="3">The sequence shown here is derived from an EMBL/GenBank/DDBJ whole genome shotgun (WGS) entry which is preliminary data.</text>
</comment>
<feature type="transmembrane region" description="Helical" evidence="1">
    <location>
        <begin position="194"/>
        <end position="216"/>
    </location>
</feature>
<organism evidence="3 4">
    <name type="scientific">OM182 bacterium BACL3 MAG-120507-bin80</name>
    <dbReference type="NCBI Taxonomy" id="1655577"/>
    <lineage>
        <taxon>Bacteria</taxon>
        <taxon>Pseudomonadati</taxon>
        <taxon>Pseudomonadota</taxon>
        <taxon>Gammaproteobacteria</taxon>
        <taxon>OMG group</taxon>
        <taxon>OM182 clade</taxon>
    </lineage>
</organism>
<dbReference type="PANTHER" id="PTHR22911">
    <property type="entry name" value="ACYL-MALONYL CONDENSING ENZYME-RELATED"/>
    <property type="match status" value="1"/>
</dbReference>
<dbReference type="Proteomes" id="UP000051934">
    <property type="component" value="Unassembled WGS sequence"/>
</dbReference>
<name>A0A0R2SGJ3_9GAMM</name>
<dbReference type="InterPro" id="IPR000620">
    <property type="entry name" value="EamA_dom"/>
</dbReference>
<feature type="transmembrane region" description="Helical" evidence="1">
    <location>
        <begin position="78"/>
        <end position="96"/>
    </location>
</feature>
<sequence length="327" mass="35613">MSSTGAAPQSNLKGFLLSLTAAVMWGMLPVALKEVLSGMDATTIVWYRFLVAGVVLWVWLAATNQLPRLTSAPTLTKWFLLLASASLCANYFFFSFSLNFVNGETSEAVIQLSTLFLILGGVVIYREPFLAVQKLGTLLIVGGLLLFFNERLFELNSLENEQTVGVLIVVAAAITWTVYALLQKQLLKSYTPVQILSVIYAFSIAVLLPLVSPSLVFDLTPVQFSLLAFCCINTVIAYGCFAEAMSCWDASKVSAVLALAPLFTIGSLKLTVFFLPDYAFSDRLGLLSIAGAVLLVIGSILTALVPWLYQRRLQRRIDAAAAVDSLR</sequence>
<evidence type="ECO:0000259" key="2">
    <source>
        <dbReference type="Pfam" id="PF00892"/>
    </source>
</evidence>
<keyword evidence="1" id="KW-1133">Transmembrane helix</keyword>
<dbReference type="Pfam" id="PF00892">
    <property type="entry name" value="EamA"/>
    <property type="match status" value="2"/>
</dbReference>
<feature type="domain" description="EamA" evidence="2">
    <location>
        <begin position="164"/>
        <end position="302"/>
    </location>
</feature>
<feature type="transmembrane region" description="Helical" evidence="1">
    <location>
        <begin position="253"/>
        <end position="275"/>
    </location>
</feature>
<accession>A0A0R2SGJ3</accession>
<evidence type="ECO:0000256" key="1">
    <source>
        <dbReference type="SAM" id="Phobius"/>
    </source>
</evidence>
<proteinExistence type="predicted"/>
<feature type="transmembrane region" description="Helical" evidence="1">
    <location>
        <begin position="222"/>
        <end position="241"/>
    </location>
</feature>
<dbReference type="InterPro" id="IPR037185">
    <property type="entry name" value="EmrE-like"/>
</dbReference>
<dbReference type="SUPFAM" id="SSF103481">
    <property type="entry name" value="Multidrug resistance efflux transporter EmrE"/>
    <property type="match status" value="1"/>
</dbReference>
<feature type="domain" description="EamA" evidence="2">
    <location>
        <begin position="13"/>
        <end position="148"/>
    </location>
</feature>
<keyword evidence="1" id="KW-0472">Membrane</keyword>
<dbReference type="GO" id="GO:0016020">
    <property type="term" value="C:membrane"/>
    <property type="evidence" value="ECO:0007669"/>
    <property type="project" value="InterPro"/>
</dbReference>
<feature type="transmembrane region" description="Helical" evidence="1">
    <location>
        <begin position="12"/>
        <end position="32"/>
    </location>
</feature>
<feature type="transmembrane region" description="Helical" evidence="1">
    <location>
        <begin position="132"/>
        <end position="149"/>
    </location>
</feature>
<keyword evidence="1" id="KW-0812">Transmembrane</keyword>
<feature type="transmembrane region" description="Helical" evidence="1">
    <location>
        <begin position="164"/>
        <end position="182"/>
    </location>
</feature>
<dbReference type="PANTHER" id="PTHR22911:SF134">
    <property type="entry name" value="DMT FAMILY TRANSPORTER"/>
    <property type="match status" value="1"/>
</dbReference>